<evidence type="ECO:0000256" key="2">
    <source>
        <dbReference type="SAM" id="SignalP"/>
    </source>
</evidence>
<dbReference type="Proteomes" id="UP000675881">
    <property type="component" value="Chromosome 4"/>
</dbReference>
<feature type="signal peptide" evidence="2">
    <location>
        <begin position="1"/>
        <end position="21"/>
    </location>
</feature>
<reference evidence="3" key="1">
    <citation type="submission" date="2021-02" db="EMBL/GenBank/DDBJ databases">
        <authorList>
            <person name="Bekaert M."/>
        </authorList>
    </citation>
    <scope>NUCLEOTIDE SEQUENCE</scope>
    <source>
        <strain evidence="3">IoA-00</strain>
    </source>
</reference>
<dbReference type="EMBL" id="HG994583">
    <property type="protein sequence ID" value="CAF2910854.1"/>
    <property type="molecule type" value="Genomic_DNA"/>
</dbReference>
<sequence length="204" mass="22034">MGKATLVDITLVGIAILATLALPDPDHSRGHHAVSHRGSYGHHGYGKREAEPSYDHGHAEPSIGHGHGHGGYPSGSYIHHGYGKREAEDTLAMPIQDLVITDMESGKPNCPLNMGMVVTLLEAMDIMDMASVMLNLPEDMVAIPIENLVITDMESRKPNLQEDTKATLLEAMVADTIINDILNLQPDSRVLETNIPFEIGSISA</sequence>
<evidence type="ECO:0000313" key="3">
    <source>
        <dbReference type="EMBL" id="CAF2910854.1"/>
    </source>
</evidence>
<accession>A0A7R8CRV8</accession>
<feature type="chain" id="PRO_5043534612" evidence="2">
    <location>
        <begin position="22"/>
        <end position="204"/>
    </location>
</feature>
<keyword evidence="2" id="KW-0732">Signal</keyword>
<organism evidence="3 4">
    <name type="scientific">Lepeophtheirus salmonis</name>
    <name type="common">Salmon louse</name>
    <name type="synonym">Caligus salmonis</name>
    <dbReference type="NCBI Taxonomy" id="72036"/>
    <lineage>
        <taxon>Eukaryota</taxon>
        <taxon>Metazoa</taxon>
        <taxon>Ecdysozoa</taxon>
        <taxon>Arthropoda</taxon>
        <taxon>Crustacea</taxon>
        <taxon>Multicrustacea</taxon>
        <taxon>Hexanauplia</taxon>
        <taxon>Copepoda</taxon>
        <taxon>Siphonostomatoida</taxon>
        <taxon>Caligidae</taxon>
        <taxon>Lepeophtheirus</taxon>
    </lineage>
</organism>
<name>A0A7R8CRV8_LEPSM</name>
<protein>
    <submittedName>
        <fullName evidence="3">(salmon louse) hypothetical protein</fullName>
    </submittedName>
</protein>
<feature type="compositionally biased region" description="Basic and acidic residues" evidence="1">
    <location>
        <begin position="46"/>
        <end position="59"/>
    </location>
</feature>
<dbReference type="AlphaFoldDB" id="A0A7R8CRV8"/>
<evidence type="ECO:0000313" key="4">
    <source>
        <dbReference type="Proteomes" id="UP000675881"/>
    </source>
</evidence>
<evidence type="ECO:0000256" key="1">
    <source>
        <dbReference type="SAM" id="MobiDB-lite"/>
    </source>
</evidence>
<gene>
    <name evidence="3" type="ORF">LSAA_9066</name>
</gene>
<keyword evidence="4" id="KW-1185">Reference proteome</keyword>
<proteinExistence type="predicted"/>
<feature type="region of interest" description="Disordered" evidence="1">
    <location>
        <begin position="25"/>
        <end position="79"/>
    </location>
</feature>